<proteinExistence type="predicted"/>
<protein>
    <recommendedName>
        <fullName evidence="3">T6SS immunity protein Tdi1 C-terminal domain-containing protein</fullName>
    </recommendedName>
</protein>
<evidence type="ECO:0008006" key="3">
    <source>
        <dbReference type="Google" id="ProtNLM"/>
    </source>
</evidence>
<reference evidence="1 2" key="1">
    <citation type="journal article" date="2020" name="Microorganisms">
        <title>Reliable Identification of Environmental Pseudomonas Isolates Using the rpoD Gene.</title>
        <authorList>
            <consortium name="The Broad Institute Genome Sequencing Platform"/>
            <person name="Girard L."/>
            <person name="Lood C."/>
            <person name="Rokni-Zadeh H."/>
            <person name="van Noort V."/>
            <person name="Lavigne R."/>
            <person name="De Mot R."/>
        </authorList>
    </citation>
    <scope>NUCLEOTIDE SEQUENCE [LARGE SCALE GENOMIC DNA]</scope>
    <source>
        <strain evidence="1 2">RW8P3</strain>
    </source>
</reference>
<name>A0A9E6PGJ8_9PSED</name>
<dbReference type="EMBL" id="CP077093">
    <property type="protein sequence ID" value="QXI26151.1"/>
    <property type="molecule type" value="Genomic_DNA"/>
</dbReference>
<evidence type="ECO:0000313" key="2">
    <source>
        <dbReference type="Proteomes" id="UP000634530"/>
    </source>
</evidence>
<dbReference type="KEGG" id="pvw:HU752_019545"/>
<reference evidence="1 2" key="2">
    <citation type="journal article" date="2021" name="Microorganisms">
        <title>The Ever-Expanding Pseudomonas Genus: Description of 43 New Species and Partition of the Pseudomonas putida Group.</title>
        <authorList>
            <person name="Girard L."/>
            <person name="Lood C."/>
            <person name="Hofte M."/>
            <person name="Vandamme P."/>
            <person name="Rokni-Zadeh H."/>
            <person name="van Noort V."/>
            <person name="Lavigne R."/>
            <person name="De Mot R."/>
        </authorList>
    </citation>
    <scope>NUCLEOTIDE SEQUENCE [LARGE SCALE GENOMIC DNA]</scope>
    <source>
        <strain evidence="1 2">RW8P3</strain>
    </source>
</reference>
<dbReference type="AlphaFoldDB" id="A0A9E6PGJ8"/>
<dbReference type="Proteomes" id="UP000634530">
    <property type="component" value="Chromosome"/>
</dbReference>
<evidence type="ECO:0000313" key="1">
    <source>
        <dbReference type="EMBL" id="QXI26151.1"/>
    </source>
</evidence>
<gene>
    <name evidence="1" type="ORF">HU752_019545</name>
</gene>
<dbReference type="RefSeq" id="WP_186679135.1">
    <property type="nucleotide sequence ID" value="NZ_CP077093.1"/>
</dbReference>
<sequence length="167" mass="18865">MSVLTWDDLFIEAANLDFDALLQEWPGVIAEQIRPIGASVFGDLFFERKTGEVEKLDVLEGGLHFVAESFQQFSKLMNSQEWQEQNLLSQGVALLHERGILRDAGQFFGFAPHPALVGEIDWSRVLPLNAEVWNSICAQTLMGVQALEVPVSPPVATKRAWWQWKKK</sequence>
<keyword evidence="2" id="KW-1185">Reference proteome</keyword>
<accession>A0A9E6PGJ8</accession>
<organism evidence="1 2">
    <name type="scientific">Pseudomonas vanderleydeniana</name>
    <dbReference type="NCBI Taxonomy" id="2745495"/>
    <lineage>
        <taxon>Bacteria</taxon>
        <taxon>Pseudomonadati</taxon>
        <taxon>Pseudomonadota</taxon>
        <taxon>Gammaproteobacteria</taxon>
        <taxon>Pseudomonadales</taxon>
        <taxon>Pseudomonadaceae</taxon>
        <taxon>Pseudomonas</taxon>
    </lineage>
</organism>